<accession>T5AP39</accession>
<dbReference type="Gene3D" id="3.50.50.60">
    <property type="entry name" value="FAD/NAD(P)-binding domain"/>
    <property type="match status" value="1"/>
</dbReference>
<evidence type="ECO:0000256" key="4">
    <source>
        <dbReference type="ARBA" id="ARBA00022827"/>
    </source>
</evidence>
<sequence length="550" mass="61200">MGLRIIIVGGGVAGLSLANMLERFNIDYVLLEAHPQMAPQVGASIALFPSGNRILDQIGCFEPVRHAAGHYHDTKTSLRGPGGAAMGELRLPFDLEQRLGYPAIWIERRMLLQILYKNIGHKHRILTKQRVKRVDLRPDGVRVHTEEGSTFTGDMVVGADGVHSVIRKEMWRIGKEVSPGYFPDNETSRMRICTRCIFGISPRPDSLEHPSQHIVHYHGWAYIVGTGPDDRAYWTLFDGLKKTEYGEDVKYSKDDETALAKQHFGDHITETTTFGELYNNRSMSTLVPLGEYVFEKWHFRRIITIGDSAHKVRLLIANNSMMVSSSLQFDPTSGQGGNGALESAALLVNALLRKLERSPERLSGEAITSAVSEVHTRRYKRAKRLVYEAHMLQLLISHRLPFSSLILKCVVPLLGLNVFVDVVVLACIKAPRIEKLPVPKRSRLVPFEDELPAAPIENACALWIPWALASGLLGLLLGAATCHPLLLAQYSHLDQLCGNKPAGQKPGIGILTNLVPIFVAWLVESRRHGNNKCPLSLFVTLADDDEAYQN</sequence>
<comment type="cofactor">
    <cofactor evidence="1">
        <name>FAD</name>
        <dbReference type="ChEBI" id="CHEBI:57692"/>
    </cofactor>
</comment>
<dbReference type="GO" id="GO:0004497">
    <property type="term" value="F:monooxygenase activity"/>
    <property type="evidence" value="ECO:0007669"/>
    <property type="project" value="UniProtKB-KW"/>
</dbReference>
<dbReference type="GO" id="GO:0071949">
    <property type="term" value="F:FAD binding"/>
    <property type="evidence" value="ECO:0007669"/>
    <property type="project" value="InterPro"/>
</dbReference>
<evidence type="ECO:0000256" key="6">
    <source>
        <dbReference type="ARBA" id="ARBA00023033"/>
    </source>
</evidence>
<keyword evidence="4" id="KW-0274">FAD</keyword>
<dbReference type="SUPFAM" id="SSF51905">
    <property type="entry name" value="FAD/NAD(P)-binding domain"/>
    <property type="match status" value="1"/>
</dbReference>
<evidence type="ECO:0000256" key="3">
    <source>
        <dbReference type="ARBA" id="ARBA00022630"/>
    </source>
</evidence>
<dbReference type="PANTHER" id="PTHR47356">
    <property type="entry name" value="FAD-DEPENDENT MONOOXYGENASE ASQG-RELATED"/>
    <property type="match status" value="1"/>
</dbReference>
<comment type="similarity">
    <text evidence="2">Belongs to the paxM FAD-dependent monooxygenase family.</text>
</comment>
<dbReference type="InterPro" id="IPR036188">
    <property type="entry name" value="FAD/NAD-bd_sf"/>
</dbReference>
<evidence type="ECO:0000259" key="7">
    <source>
        <dbReference type="Pfam" id="PF01494"/>
    </source>
</evidence>
<evidence type="ECO:0000313" key="9">
    <source>
        <dbReference type="Proteomes" id="UP000019374"/>
    </source>
</evidence>
<reference evidence="8 9" key="1">
    <citation type="journal article" date="2013" name="Chin. Sci. Bull.">
        <title>Genome survey uncovers the secrets of sex and lifestyle in caterpillar fungus.</title>
        <authorList>
            <person name="Hu X."/>
            <person name="Zhang Y."/>
            <person name="Xiao G."/>
            <person name="Zheng P."/>
            <person name="Xia Y."/>
            <person name="Zhang X."/>
            <person name="St Leger R.J."/>
            <person name="Liu X."/>
            <person name="Wang C."/>
        </authorList>
    </citation>
    <scope>NUCLEOTIDE SEQUENCE [LARGE SCALE GENOMIC DNA]</scope>
    <source>
        <strain evidence="9">Co18 / CGMCC 3.14243</strain>
        <tissue evidence="8">Fruit-body</tissue>
    </source>
</reference>
<dbReference type="InterPro" id="IPR050562">
    <property type="entry name" value="FAD_mOase_fung"/>
</dbReference>
<evidence type="ECO:0000256" key="1">
    <source>
        <dbReference type="ARBA" id="ARBA00001974"/>
    </source>
</evidence>
<evidence type="ECO:0000313" key="8">
    <source>
        <dbReference type="EMBL" id="EQL03588.1"/>
    </source>
</evidence>
<dbReference type="AlphaFoldDB" id="T5AP39"/>
<dbReference type="Pfam" id="PF01494">
    <property type="entry name" value="FAD_binding_3"/>
    <property type="match status" value="1"/>
</dbReference>
<dbReference type="EMBL" id="KE652203">
    <property type="protein sequence ID" value="EQL03588.1"/>
    <property type="molecule type" value="Genomic_DNA"/>
</dbReference>
<dbReference type="PANTHER" id="PTHR47356:SF2">
    <property type="entry name" value="FAD-BINDING DOMAIN-CONTAINING PROTEIN-RELATED"/>
    <property type="match status" value="1"/>
</dbReference>
<dbReference type="HOGENOM" id="CLU_009665_12_2_1"/>
<protein>
    <submittedName>
        <fullName evidence="8">FAD binding domain-containing protein</fullName>
    </submittedName>
</protein>
<organism evidence="8 9">
    <name type="scientific">Ophiocordyceps sinensis (strain Co18 / CGMCC 3.14243)</name>
    <name type="common">Yarsagumba caterpillar fungus</name>
    <name type="synonym">Hirsutella sinensis</name>
    <dbReference type="NCBI Taxonomy" id="911162"/>
    <lineage>
        <taxon>Eukaryota</taxon>
        <taxon>Fungi</taxon>
        <taxon>Dikarya</taxon>
        <taxon>Ascomycota</taxon>
        <taxon>Pezizomycotina</taxon>
        <taxon>Sordariomycetes</taxon>
        <taxon>Hypocreomycetidae</taxon>
        <taxon>Hypocreales</taxon>
        <taxon>Ophiocordycipitaceae</taxon>
        <taxon>Ophiocordyceps</taxon>
    </lineage>
</organism>
<feature type="domain" description="FAD-binding" evidence="7">
    <location>
        <begin position="5"/>
        <end position="356"/>
    </location>
</feature>
<dbReference type="OrthoDB" id="2431938at2759"/>
<dbReference type="InterPro" id="IPR002938">
    <property type="entry name" value="FAD-bd"/>
</dbReference>
<dbReference type="Proteomes" id="UP000019374">
    <property type="component" value="Unassembled WGS sequence"/>
</dbReference>
<keyword evidence="3" id="KW-0285">Flavoprotein</keyword>
<evidence type="ECO:0000256" key="5">
    <source>
        <dbReference type="ARBA" id="ARBA00023002"/>
    </source>
</evidence>
<proteinExistence type="inferred from homology"/>
<dbReference type="PRINTS" id="PR00420">
    <property type="entry name" value="RNGMNOXGNASE"/>
</dbReference>
<dbReference type="eggNOG" id="KOG2614">
    <property type="taxonomic scope" value="Eukaryota"/>
</dbReference>
<keyword evidence="5" id="KW-0560">Oxidoreductase</keyword>
<keyword evidence="6" id="KW-0503">Monooxygenase</keyword>
<evidence type="ECO:0000256" key="2">
    <source>
        <dbReference type="ARBA" id="ARBA00007992"/>
    </source>
</evidence>
<gene>
    <name evidence="8" type="ORF">OCS_00705</name>
</gene>
<name>T5AP39_OPHSC</name>